<reference evidence="1" key="1">
    <citation type="journal article" date="2015" name="Nature">
        <title>Complex archaea that bridge the gap between prokaryotes and eukaryotes.</title>
        <authorList>
            <person name="Spang A."/>
            <person name="Saw J.H."/>
            <person name="Jorgensen S.L."/>
            <person name="Zaremba-Niedzwiedzka K."/>
            <person name="Martijn J."/>
            <person name="Lind A.E."/>
            <person name="van Eijk R."/>
            <person name="Schleper C."/>
            <person name="Guy L."/>
            <person name="Ettema T.J."/>
        </authorList>
    </citation>
    <scope>NUCLEOTIDE SEQUENCE</scope>
</reference>
<evidence type="ECO:0000313" key="1">
    <source>
        <dbReference type="EMBL" id="KKN78084.1"/>
    </source>
</evidence>
<protein>
    <recommendedName>
        <fullName evidence="2">Methyltransferase domain-containing protein</fullName>
    </recommendedName>
</protein>
<dbReference type="Gene3D" id="3.40.50.150">
    <property type="entry name" value="Vaccinia Virus protein VP39"/>
    <property type="match status" value="1"/>
</dbReference>
<proteinExistence type="predicted"/>
<dbReference type="SUPFAM" id="SSF53335">
    <property type="entry name" value="S-adenosyl-L-methionine-dependent methyltransferases"/>
    <property type="match status" value="1"/>
</dbReference>
<dbReference type="InterPro" id="IPR029063">
    <property type="entry name" value="SAM-dependent_MTases_sf"/>
</dbReference>
<evidence type="ECO:0008006" key="2">
    <source>
        <dbReference type="Google" id="ProtNLM"/>
    </source>
</evidence>
<accession>A0A0F9TFM2</accession>
<comment type="caution">
    <text evidence="1">The sequence shown here is derived from an EMBL/GenBank/DDBJ whole genome shotgun (WGS) entry which is preliminary data.</text>
</comment>
<name>A0A0F9TFM2_9ZZZZ</name>
<sequence length="196" mass="21540">MTTETMLAEAYKLAASRQMACADDIALLATVMDTLPDVPTVVMLGAGSGTMSLAVYAVRPQCFMLTVDHDQENLNWEAKALANSTGDPTILEHAQLHTPSKRAGENYRAVNVDLLIVDADHSYPGVKNDLIAWMPNMKKKGLIFVHDYDGTTAPESYPGVKQACDEVLGKRPKYRRGWSGVFNARFSKAFTDSLNR</sequence>
<dbReference type="Pfam" id="PF13578">
    <property type="entry name" value="Methyltransf_24"/>
    <property type="match status" value="1"/>
</dbReference>
<gene>
    <name evidence="1" type="ORF">LCGC14_0353110</name>
</gene>
<dbReference type="EMBL" id="LAZR01000268">
    <property type="protein sequence ID" value="KKN78084.1"/>
    <property type="molecule type" value="Genomic_DNA"/>
</dbReference>
<dbReference type="AlphaFoldDB" id="A0A0F9TFM2"/>
<organism evidence="1">
    <name type="scientific">marine sediment metagenome</name>
    <dbReference type="NCBI Taxonomy" id="412755"/>
    <lineage>
        <taxon>unclassified sequences</taxon>
        <taxon>metagenomes</taxon>
        <taxon>ecological metagenomes</taxon>
    </lineage>
</organism>